<name>A0ABQ4XMN2_9ASTR</name>
<accession>A0ABQ4XMN2</accession>
<feature type="compositionally biased region" description="Low complexity" evidence="1">
    <location>
        <begin position="94"/>
        <end position="110"/>
    </location>
</feature>
<keyword evidence="3" id="KW-1185">Reference proteome</keyword>
<organism evidence="2 3">
    <name type="scientific">Tanacetum coccineum</name>
    <dbReference type="NCBI Taxonomy" id="301880"/>
    <lineage>
        <taxon>Eukaryota</taxon>
        <taxon>Viridiplantae</taxon>
        <taxon>Streptophyta</taxon>
        <taxon>Embryophyta</taxon>
        <taxon>Tracheophyta</taxon>
        <taxon>Spermatophyta</taxon>
        <taxon>Magnoliopsida</taxon>
        <taxon>eudicotyledons</taxon>
        <taxon>Gunneridae</taxon>
        <taxon>Pentapetalae</taxon>
        <taxon>asterids</taxon>
        <taxon>campanulids</taxon>
        <taxon>Asterales</taxon>
        <taxon>Asteraceae</taxon>
        <taxon>Asteroideae</taxon>
        <taxon>Anthemideae</taxon>
        <taxon>Anthemidinae</taxon>
        <taxon>Tanacetum</taxon>
    </lineage>
</organism>
<protein>
    <submittedName>
        <fullName evidence="2">Uncharacterized protein</fullName>
    </submittedName>
</protein>
<proteinExistence type="predicted"/>
<evidence type="ECO:0000256" key="1">
    <source>
        <dbReference type="SAM" id="MobiDB-lite"/>
    </source>
</evidence>
<dbReference type="EMBL" id="BQNB010009626">
    <property type="protein sequence ID" value="GJS66121.1"/>
    <property type="molecule type" value="Genomic_DNA"/>
</dbReference>
<gene>
    <name evidence="2" type="ORF">Tco_0680685</name>
</gene>
<feature type="compositionally biased region" description="Basic and acidic residues" evidence="1">
    <location>
        <begin position="38"/>
        <end position="48"/>
    </location>
</feature>
<evidence type="ECO:0000313" key="3">
    <source>
        <dbReference type="Proteomes" id="UP001151760"/>
    </source>
</evidence>
<evidence type="ECO:0000313" key="2">
    <source>
        <dbReference type="EMBL" id="GJS66121.1"/>
    </source>
</evidence>
<dbReference type="Proteomes" id="UP001151760">
    <property type="component" value="Unassembled WGS sequence"/>
</dbReference>
<sequence>MDLAVSDASTQQTLEQIDEEFTTTAYLNVQENLNLPTKDQKPQEEEPVKTNAETEVQSMVTVPIHQDTSLVPPMTTPVIDLTKSQSDSPTVHALLPTSTTTTTTVTTTTTLPPPPL</sequence>
<reference evidence="2" key="2">
    <citation type="submission" date="2022-01" db="EMBL/GenBank/DDBJ databases">
        <authorList>
            <person name="Yamashiro T."/>
            <person name="Shiraishi A."/>
            <person name="Satake H."/>
            <person name="Nakayama K."/>
        </authorList>
    </citation>
    <scope>NUCLEOTIDE SEQUENCE</scope>
</reference>
<feature type="region of interest" description="Disordered" evidence="1">
    <location>
        <begin position="83"/>
        <end position="116"/>
    </location>
</feature>
<reference evidence="2" key="1">
    <citation type="journal article" date="2022" name="Int. J. Mol. Sci.">
        <title>Draft Genome of Tanacetum Coccineum: Genomic Comparison of Closely Related Tanacetum-Family Plants.</title>
        <authorList>
            <person name="Yamashiro T."/>
            <person name="Shiraishi A."/>
            <person name="Nakayama K."/>
            <person name="Satake H."/>
        </authorList>
    </citation>
    <scope>NUCLEOTIDE SEQUENCE</scope>
</reference>
<comment type="caution">
    <text evidence="2">The sequence shown here is derived from an EMBL/GenBank/DDBJ whole genome shotgun (WGS) entry which is preliminary data.</text>
</comment>
<feature type="region of interest" description="Disordered" evidence="1">
    <location>
        <begin position="33"/>
        <end position="56"/>
    </location>
</feature>